<comment type="caution">
    <text evidence="4">The sequence shown here is derived from an EMBL/GenBank/DDBJ whole genome shotgun (WGS) entry which is preliminary data.</text>
</comment>
<dbReference type="Pfam" id="PF13561">
    <property type="entry name" value="adh_short_C2"/>
    <property type="match status" value="1"/>
</dbReference>
<reference evidence="4 5" key="1">
    <citation type="journal article" date="2020" name="ISME J.">
        <title>Comparative genomics reveals insights into cyanobacterial evolution and habitat adaptation.</title>
        <authorList>
            <person name="Chen M.Y."/>
            <person name="Teng W.K."/>
            <person name="Zhao L."/>
            <person name="Hu C.X."/>
            <person name="Zhou Y.K."/>
            <person name="Han B.P."/>
            <person name="Song L.R."/>
            <person name="Shu W.S."/>
        </authorList>
    </citation>
    <scope>NUCLEOTIDE SEQUENCE [LARGE SCALE GENOMIC DNA]</scope>
    <source>
        <strain evidence="4 5">FACHB-391</strain>
    </source>
</reference>
<accession>A0ABR8EYM0</accession>
<organism evidence="4 5">
    <name type="scientific">Nostoc linckia FACHB-391</name>
    <dbReference type="NCBI Taxonomy" id="2692906"/>
    <lineage>
        <taxon>Bacteria</taxon>
        <taxon>Bacillati</taxon>
        <taxon>Cyanobacteriota</taxon>
        <taxon>Cyanophyceae</taxon>
        <taxon>Nostocales</taxon>
        <taxon>Nostocaceae</taxon>
        <taxon>Nostoc</taxon>
    </lineage>
</organism>
<dbReference type="InterPro" id="IPR057326">
    <property type="entry name" value="KR_dom"/>
</dbReference>
<dbReference type="PANTHER" id="PTHR43639:SF1">
    <property type="entry name" value="SHORT-CHAIN DEHYDROGENASE_REDUCTASE FAMILY PROTEIN"/>
    <property type="match status" value="1"/>
</dbReference>
<dbReference type="PANTHER" id="PTHR43639">
    <property type="entry name" value="OXIDOREDUCTASE, SHORT-CHAIN DEHYDROGENASE/REDUCTASE FAMILY (AFU_ORTHOLOGUE AFUA_5G02870)"/>
    <property type="match status" value="1"/>
</dbReference>
<protein>
    <submittedName>
        <fullName evidence="4">SDR family oxidoreductase</fullName>
    </submittedName>
</protein>
<dbReference type="InterPro" id="IPR002347">
    <property type="entry name" value="SDR_fam"/>
</dbReference>
<feature type="domain" description="Ketoreductase" evidence="3">
    <location>
        <begin position="7"/>
        <end position="217"/>
    </location>
</feature>
<dbReference type="SMART" id="SM00822">
    <property type="entry name" value="PKS_KR"/>
    <property type="match status" value="1"/>
</dbReference>
<name>A0ABR8EYM0_NOSLI</name>
<dbReference type="NCBIfam" id="NF005559">
    <property type="entry name" value="PRK07231.1"/>
    <property type="match status" value="1"/>
</dbReference>
<evidence type="ECO:0000256" key="1">
    <source>
        <dbReference type="ARBA" id="ARBA00006484"/>
    </source>
</evidence>
<keyword evidence="5" id="KW-1185">Reference proteome</keyword>
<evidence type="ECO:0000256" key="2">
    <source>
        <dbReference type="ARBA" id="ARBA00023002"/>
    </source>
</evidence>
<gene>
    <name evidence="4" type="ORF">H6G95_16395</name>
</gene>
<keyword evidence="2" id="KW-0560">Oxidoreductase</keyword>
<evidence type="ECO:0000313" key="4">
    <source>
        <dbReference type="EMBL" id="MBD2562162.1"/>
    </source>
</evidence>
<evidence type="ECO:0000259" key="3">
    <source>
        <dbReference type="SMART" id="SM00822"/>
    </source>
</evidence>
<dbReference type="SUPFAM" id="SSF51735">
    <property type="entry name" value="NAD(P)-binding Rossmann-fold domains"/>
    <property type="match status" value="1"/>
</dbReference>
<dbReference type="Gene3D" id="3.40.50.720">
    <property type="entry name" value="NAD(P)-binding Rossmann-like Domain"/>
    <property type="match status" value="1"/>
</dbReference>
<dbReference type="PRINTS" id="PR00081">
    <property type="entry name" value="GDHRDH"/>
</dbReference>
<dbReference type="EMBL" id="JACJTE010000016">
    <property type="protein sequence ID" value="MBD2562162.1"/>
    <property type="molecule type" value="Genomic_DNA"/>
</dbReference>
<proteinExistence type="inferred from homology"/>
<evidence type="ECO:0000313" key="5">
    <source>
        <dbReference type="Proteomes" id="UP000604661"/>
    </source>
</evidence>
<dbReference type="CDD" id="cd05362">
    <property type="entry name" value="THN_reductase-like_SDR_c"/>
    <property type="match status" value="1"/>
</dbReference>
<dbReference type="RefSeq" id="WP_190894515.1">
    <property type="nucleotide sequence ID" value="NZ_JACJTE010000016.1"/>
</dbReference>
<comment type="similarity">
    <text evidence="1">Belongs to the short-chain dehydrogenases/reductases (SDR) family.</text>
</comment>
<dbReference type="InterPro" id="IPR036291">
    <property type="entry name" value="NAD(P)-bd_dom_sf"/>
</dbReference>
<sequence>MGTLVGKVAIVTGASRGIGRAIAERLAQDGASVVVNYANSSAKAKEVIAGIEARGGQALALQADISKVNDIRHLFQATIDHFGHLDILVNNAGLAIYKPFVQLTEEEFDTVFTVNTRGTFFALQEAARWMADNGRIVSISTGGTVSPSPTASIYAGSKAAVEQFTKVLAKEIGERGITVNAVSPGFTDTEMLASNPQLKEKGLKMSPLGRLGQPADVADVVAFLVSEEARWLTGQNIQAGGGAV</sequence>
<dbReference type="PRINTS" id="PR00080">
    <property type="entry name" value="SDRFAMILY"/>
</dbReference>
<dbReference type="Proteomes" id="UP000604661">
    <property type="component" value="Unassembled WGS sequence"/>
</dbReference>